<evidence type="ECO:0000256" key="8">
    <source>
        <dbReference type="PROSITE-ProRule" id="PRU00175"/>
    </source>
</evidence>
<dbReference type="InterPro" id="IPR045191">
    <property type="entry name" value="MBR1/2-like"/>
</dbReference>
<evidence type="ECO:0000256" key="3">
    <source>
        <dbReference type="ARBA" id="ARBA00022679"/>
    </source>
</evidence>
<dbReference type="PROSITE" id="PS50089">
    <property type="entry name" value="ZF_RING_2"/>
    <property type="match status" value="1"/>
</dbReference>
<gene>
    <name evidence="10" type="ORF">AAHA92_01832</name>
</gene>
<dbReference type="InterPro" id="IPR013083">
    <property type="entry name" value="Znf_RING/FYVE/PHD"/>
</dbReference>
<keyword evidence="3 10" id="KW-0808">Transferase</keyword>
<keyword evidence="6" id="KW-0833">Ubl conjugation pathway</keyword>
<sequence>MEESVQGHEVEPVRILRRTWMVDDYVRAAIGLPRLPTAASSVVEAVILEAARLGATVPLADQLARVLPGDFETKTAAEMTSSQFKTRHYNSGDIDGGEETEDCCICLERLHRGLVATLHCRHEYHGGCIGRWLRRGQNFCPLCKARAIK</sequence>
<dbReference type="SUPFAM" id="SSF57850">
    <property type="entry name" value="RING/U-box"/>
    <property type="match status" value="1"/>
</dbReference>
<dbReference type="EMBL" id="JBEAFC010000002">
    <property type="protein sequence ID" value="KAL1566198.1"/>
    <property type="molecule type" value="Genomic_DNA"/>
</dbReference>
<keyword evidence="10" id="KW-0012">Acyltransferase</keyword>
<proteinExistence type="predicted"/>
<dbReference type="SMART" id="SM00184">
    <property type="entry name" value="RING"/>
    <property type="match status" value="1"/>
</dbReference>
<evidence type="ECO:0000256" key="2">
    <source>
        <dbReference type="ARBA" id="ARBA00012483"/>
    </source>
</evidence>
<evidence type="ECO:0000256" key="5">
    <source>
        <dbReference type="ARBA" id="ARBA00022771"/>
    </source>
</evidence>
<evidence type="ECO:0000256" key="1">
    <source>
        <dbReference type="ARBA" id="ARBA00000900"/>
    </source>
</evidence>
<keyword evidence="5 8" id="KW-0863">Zinc-finger</keyword>
<dbReference type="PANTHER" id="PTHR22937:SF163">
    <property type="entry name" value="RING-TYPE E3 UBIQUITIN TRANSFERASE"/>
    <property type="match status" value="1"/>
</dbReference>
<dbReference type="Pfam" id="PF13639">
    <property type="entry name" value="zf-RING_2"/>
    <property type="match status" value="1"/>
</dbReference>
<reference evidence="10 11" key="1">
    <citation type="submission" date="2024-06" db="EMBL/GenBank/DDBJ databases">
        <title>A chromosome level genome sequence of Diviner's sage (Salvia divinorum).</title>
        <authorList>
            <person name="Ford S.A."/>
            <person name="Ro D.-K."/>
            <person name="Ness R.W."/>
            <person name="Phillips M.A."/>
        </authorList>
    </citation>
    <scope>NUCLEOTIDE SEQUENCE [LARGE SCALE GENOMIC DNA]</scope>
    <source>
        <strain evidence="10">SAF-2024a</strain>
        <tissue evidence="10">Leaf</tissue>
    </source>
</reference>
<keyword evidence="11" id="KW-1185">Reference proteome</keyword>
<keyword evidence="7" id="KW-0862">Zinc</keyword>
<dbReference type="EC" id="2.3.2.27" evidence="2"/>
<dbReference type="GO" id="GO:0061630">
    <property type="term" value="F:ubiquitin protein ligase activity"/>
    <property type="evidence" value="ECO:0007669"/>
    <property type="project" value="UniProtKB-EC"/>
</dbReference>
<organism evidence="10 11">
    <name type="scientific">Salvia divinorum</name>
    <name type="common">Maria pastora</name>
    <name type="synonym">Diviner's sage</name>
    <dbReference type="NCBI Taxonomy" id="28513"/>
    <lineage>
        <taxon>Eukaryota</taxon>
        <taxon>Viridiplantae</taxon>
        <taxon>Streptophyta</taxon>
        <taxon>Embryophyta</taxon>
        <taxon>Tracheophyta</taxon>
        <taxon>Spermatophyta</taxon>
        <taxon>Magnoliopsida</taxon>
        <taxon>eudicotyledons</taxon>
        <taxon>Gunneridae</taxon>
        <taxon>Pentapetalae</taxon>
        <taxon>asterids</taxon>
        <taxon>lamiids</taxon>
        <taxon>Lamiales</taxon>
        <taxon>Lamiaceae</taxon>
        <taxon>Nepetoideae</taxon>
        <taxon>Mentheae</taxon>
        <taxon>Salviinae</taxon>
        <taxon>Salvia</taxon>
        <taxon>Salvia subgen. Calosphace</taxon>
    </lineage>
</organism>
<dbReference type="PANTHER" id="PTHR22937">
    <property type="entry name" value="E3 UBIQUITIN-PROTEIN LIGASE RNF165"/>
    <property type="match status" value="1"/>
</dbReference>
<evidence type="ECO:0000313" key="11">
    <source>
        <dbReference type="Proteomes" id="UP001567538"/>
    </source>
</evidence>
<keyword evidence="4" id="KW-0479">Metal-binding</keyword>
<dbReference type="Gene3D" id="3.30.40.10">
    <property type="entry name" value="Zinc/RING finger domain, C3HC4 (zinc finger)"/>
    <property type="match status" value="1"/>
</dbReference>
<evidence type="ECO:0000256" key="6">
    <source>
        <dbReference type="ARBA" id="ARBA00022786"/>
    </source>
</evidence>
<feature type="domain" description="RING-type" evidence="9">
    <location>
        <begin position="103"/>
        <end position="144"/>
    </location>
</feature>
<dbReference type="AlphaFoldDB" id="A0ABD1IF96"/>
<protein>
    <recommendedName>
        <fullName evidence="2">RING-type E3 ubiquitin transferase</fullName>
        <ecNumber evidence="2">2.3.2.27</ecNumber>
    </recommendedName>
</protein>
<dbReference type="GO" id="GO:0008270">
    <property type="term" value="F:zinc ion binding"/>
    <property type="evidence" value="ECO:0007669"/>
    <property type="project" value="UniProtKB-KW"/>
</dbReference>
<evidence type="ECO:0000259" key="9">
    <source>
        <dbReference type="PROSITE" id="PS50089"/>
    </source>
</evidence>
<comment type="catalytic activity">
    <reaction evidence="1">
        <text>S-ubiquitinyl-[E2 ubiquitin-conjugating enzyme]-L-cysteine + [acceptor protein]-L-lysine = [E2 ubiquitin-conjugating enzyme]-L-cysteine + N(6)-ubiquitinyl-[acceptor protein]-L-lysine.</text>
        <dbReference type="EC" id="2.3.2.27"/>
    </reaction>
</comment>
<evidence type="ECO:0000256" key="4">
    <source>
        <dbReference type="ARBA" id="ARBA00022723"/>
    </source>
</evidence>
<comment type="caution">
    <text evidence="10">The sequence shown here is derived from an EMBL/GenBank/DDBJ whole genome shotgun (WGS) entry which is preliminary data.</text>
</comment>
<accession>A0ABD1IF96</accession>
<dbReference type="Proteomes" id="UP001567538">
    <property type="component" value="Unassembled WGS sequence"/>
</dbReference>
<dbReference type="InterPro" id="IPR001841">
    <property type="entry name" value="Znf_RING"/>
</dbReference>
<evidence type="ECO:0000313" key="10">
    <source>
        <dbReference type="EMBL" id="KAL1566198.1"/>
    </source>
</evidence>
<evidence type="ECO:0000256" key="7">
    <source>
        <dbReference type="ARBA" id="ARBA00022833"/>
    </source>
</evidence>
<name>A0ABD1IF96_SALDI</name>